<organism evidence="2">
    <name type="scientific">Brassica napus</name>
    <name type="common">Rape</name>
    <dbReference type="NCBI Taxonomy" id="3708"/>
    <lineage>
        <taxon>Eukaryota</taxon>
        <taxon>Viridiplantae</taxon>
        <taxon>Streptophyta</taxon>
        <taxon>Embryophyta</taxon>
        <taxon>Tracheophyta</taxon>
        <taxon>Spermatophyta</taxon>
        <taxon>Magnoliopsida</taxon>
        <taxon>eudicotyledons</taxon>
        <taxon>Gunneridae</taxon>
        <taxon>Pentapetalae</taxon>
        <taxon>rosids</taxon>
        <taxon>malvids</taxon>
        <taxon>Brassicales</taxon>
        <taxon>Brassicaceae</taxon>
        <taxon>Brassiceae</taxon>
        <taxon>Brassica</taxon>
    </lineage>
</organism>
<feature type="transmembrane region" description="Helical" evidence="1">
    <location>
        <begin position="30"/>
        <end position="50"/>
    </location>
</feature>
<dbReference type="Proteomes" id="UP001295469">
    <property type="component" value="Chromosome C03"/>
</dbReference>
<dbReference type="AlphaFoldDB" id="A0A816I259"/>
<keyword evidence="1" id="KW-0812">Transmembrane</keyword>
<feature type="non-terminal residue" evidence="2">
    <location>
        <position position="56"/>
    </location>
</feature>
<proteinExistence type="predicted"/>
<sequence>IITLLKLTLNSLSLWFETHTCSFPPLTLSWFLFFSATTTSLQLHFLRIVLLQWRCC</sequence>
<protein>
    <submittedName>
        <fullName evidence="2">(rape) hypothetical protein</fullName>
    </submittedName>
</protein>
<evidence type="ECO:0000313" key="2">
    <source>
        <dbReference type="EMBL" id="CAF1699940.1"/>
    </source>
</evidence>
<reference evidence="2" key="1">
    <citation type="submission" date="2021-01" db="EMBL/GenBank/DDBJ databases">
        <authorList>
            <consortium name="Genoscope - CEA"/>
            <person name="William W."/>
        </authorList>
    </citation>
    <scope>NUCLEOTIDE SEQUENCE</scope>
</reference>
<name>A0A816I259_BRANA</name>
<keyword evidence="1" id="KW-0472">Membrane</keyword>
<keyword evidence="1" id="KW-1133">Transmembrane helix</keyword>
<evidence type="ECO:0000256" key="1">
    <source>
        <dbReference type="SAM" id="Phobius"/>
    </source>
</evidence>
<accession>A0A816I259</accession>
<dbReference type="EMBL" id="HG994367">
    <property type="protein sequence ID" value="CAF1699940.1"/>
    <property type="molecule type" value="Genomic_DNA"/>
</dbReference>
<gene>
    <name evidence="2" type="ORF">DARMORV10_C03P22270.1</name>
</gene>